<feature type="compositionally biased region" description="Polar residues" evidence="1">
    <location>
        <begin position="319"/>
        <end position="329"/>
    </location>
</feature>
<gene>
    <name evidence="2" type="ORF">KOF26_00280</name>
</gene>
<comment type="caution">
    <text evidence="2">The sequence shown here is derived from an EMBL/GenBank/DDBJ whole genome shotgun (WGS) entry which is preliminary data.</text>
</comment>
<feature type="compositionally biased region" description="Gly residues" evidence="1">
    <location>
        <begin position="111"/>
        <end position="121"/>
    </location>
</feature>
<accession>A0ABS6BDA1</accession>
<proteinExistence type="predicted"/>
<keyword evidence="3" id="KW-1185">Reference proteome</keyword>
<evidence type="ECO:0000313" key="3">
    <source>
        <dbReference type="Proteomes" id="UP000776276"/>
    </source>
</evidence>
<dbReference type="NCBIfam" id="NF033157">
    <property type="entry name" value="SWFGD_domain"/>
    <property type="match status" value="1"/>
</dbReference>
<feature type="region of interest" description="Disordered" evidence="1">
    <location>
        <begin position="276"/>
        <end position="329"/>
    </location>
</feature>
<feature type="compositionally biased region" description="Basic and acidic residues" evidence="1">
    <location>
        <begin position="281"/>
        <end position="294"/>
    </location>
</feature>
<feature type="compositionally biased region" description="Basic and acidic residues" evidence="1">
    <location>
        <begin position="18"/>
        <end position="61"/>
    </location>
</feature>
<feature type="compositionally biased region" description="Basic and acidic residues" evidence="1">
    <location>
        <begin position="69"/>
        <end position="96"/>
    </location>
</feature>
<organism evidence="2 3">
    <name type="scientific">Sphingomonas quercus</name>
    <dbReference type="NCBI Taxonomy" id="2842451"/>
    <lineage>
        <taxon>Bacteria</taxon>
        <taxon>Pseudomonadati</taxon>
        <taxon>Pseudomonadota</taxon>
        <taxon>Alphaproteobacteria</taxon>
        <taxon>Sphingomonadales</taxon>
        <taxon>Sphingomonadaceae</taxon>
        <taxon>Sphingomonas</taxon>
    </lineage>
</organism>
<dbReference type="Pfam" id="PF09939">
    <property type="entry name" value="DUF2171"/>
    <property type="match status" value="1"/>
</dbReference>
<protein>
    <submittedName>
        <fullName evidence="2">DUF2171 domain-containing protein</fullName>
    </submittedName>
</protein>
<reference evidence="2 3" key="1">
    <citation type="submission" date="2021-06" db="EMBL/GenBank/DDBJ databases">
        <title>Sphingomonas sp. XMGL2, whole genome shotgun sequencing project.</title>
        <authorList>
            <person name="Zhao G."/>
            <person name="Shen L."/>
        </authorList>
    </citation>
    <scope>NUCLEOTIDE SEQUENCE [LARGE SCALE GENOMIC DNA]</scope>
    <source>
        <strain evidence="2 3">XMGL2</strain>
    </source>
</reference>
<dbReference type="EMBL" id="JAHKRT010000001">
    <property type="protein sequence ID" value="MBU3076289.1"/>
    <property type="molecule type" value="Genomic_DNA"/>
</dbReference>
<evidence type="ECO:0000313" key="2">
    <source>
        <dbReference type="EMBL" id="MBU3076289.1"/>
    </source>
</evidence>
<feature type="compositionally biased region" description="Basic and acidic residues" evidence="1">
    <location>
        <begin position="1"/>
        <end position="10"/>
    </location>
</feature>
<evidence type="ECO:0000256" key="1">
    <source>
        <dbReference type="SAM" id="MobiDB-lite"/>
    </source>
</evidence>
<dbReference type="InterPro" id="IPR047800">
    <property type="entry name" value="SWFGD_dom"/>
</dbReference>
<dbReference type="RefSeq" id="WP_216318211.1">
    <property type="nucleotide sequence ID" value="NZ_JAHKRT010000001.1"/>
</dbReference>
<feature type="region of interest" description="Disordered" evidence="1">
    <location>
        <begin position="1"/>
        <end position="171"/>
    </location>
</feature>
<feature type="compositionally biased region" description="Gly residues" evidence="1">
    <location>
        <begin position="154"/>
        <end position="164"/>
    </location>
</feature>
<sequence>MGYDDRRGGNYDRYGQGRGREGAYRAGPGRDRSPDYDRGGRPSDYDYEERGFLDRAGDEVRSWFGDEEAERRRRYDERYDARYGDEGGRDRERGYGRDYGAQSPGRDRGGYRAGGPSGSGSYGASWNDQSGRSRSEGDRGLGVYSAGRSSGRGTEQGQGQGQGPGDDHYRSWRDRQMDAFDRDYEDYRRENQSRFESEFSNYRTRRQSQRQLLEQVKEHAEVLGSDGQHVGTVDHVRGDRIKLTKTDQSAGGHHHSIPSSWLETVEEGRVTISKTAAEAQRLWREEQDNNEQQRRGGLFGGSGDDQTSRDNDSDWSGGRNLNRSFSGTY</sequence>
<name>A0ABS6BDA1_9SPHN</name>
<dbReference type="InterPro" id="IPR018684">
    <property type="entry name" value="DUF2171"/>
</dbReference>
<dbReference type="Proteomes" id="UP000776276">
    <property type="component" value="Unassembled WGS sequence"/>
</dbReference>